<name>A0ABQ3RW52_9ACTN</name>
<organism evidence="2 3">
    <name type="scientific">Streptomyces asoensis</name>
    <dbReference type="NCBI Taxonomy" id="249586"/>
    <lineage>
        <taxon>Bacteria</taxon>
        <taxon>Bacillati</taxon>
        <taxon>Actinomycetota</taxon>
        <taxon>Actinomycetes</taxon>
        <taxon>Kitasatosporales</taxon>
        <taxon>Streptomycetaceae</taxon>
        <taxon>Streptomyces</taxon>
    </lineage>
</organism>
<comment type="caution">
    <text evidence="2">The sequence shown here is derived from an EMBL/GenBank/DDBJ whole genome shotgun (WGS) entry which is preliminary data.</text>
</comment>
<dbReference type="EMBL" id="BNEB01000002">
    <property type="protein sequence ID" value="GHI60104.1"/>
    <property type="molecule type" value="Genomic_DNA"/>
</dbReference>
<evidence type="ECO:0000256" key="1">
    <source>
        <dbReference type="SAM" id="MobiDB-lite"/>
    </source>
</evidence>
<keyword evidence="3" id="KW-1185">Reference proteome</keyword>
<protein>
    <submittedName>
        <fullName evidence="2">Uncharacterized protein</fullName>
    </submittedName>
</protein>
<feature type="region of interest" description="Disordered" evidence="1">
    <location>
        <begin position="1"/>
        <end position="47"/>
    </location>
</feature>
<accession>A0ABQ3RW52</accession>
<dbReference type="Proteomes" id="UP000649259">
    <property type="component" value="Unassembled WGS sequence"/>
</dbReference>
<sequence length="61" mass="6729">MARGTREGRGAHRAPRPSLVPATCKGPVREMRPRQTPVAGAGYVGYSTPETCWTTRTTWQE</sequence>
<evidence type="ECO:0000313" key="3">
    <source>
        <dbReference type="Proteomes" id="UP000649259"/>
    </source>
</evidence>
<evidence type="ECO:0000313" key="2">
    <source>
        <dbReference type="EMBL" id="GHI60104.1"/>
    </source>
</evidence>
<reference evidence="3" key="1">
    <citation type="submission" date="2023-07" db="EMBL/GenBank/DDBJ databases">
        <title>Whole genome shotgun sequence of Streptomyces cacaoi subsp. asoensis NBRC 13813.</title>
        <authorList>
            <person name="Komaki H."/>
            <person name="Tamura T."/>
        </authorList>
    </citation>
    <scope>NUCLEOTIDE SEQUENCE [LARGE SCALE GENOMIC DNA]</scope>
    <source>
        <strain evidence="3">NBRC 13813</strain>
    </source>
</reference>
<feature type="compositionally biased region" description="Basic and acidic residues" evidence="1">
    <location>
        <begin position="1"/>
        <end position="10"/>
    </location>
</feature>
<proteinExistence type="predicted"/>
<gene>
    <name evidence="2" type="ORF">Saso_17540</name>
</gene>